<name>A0A915IBQ1_ROMCU</name>
<accession>A0A915IBQ1</accession>
<keyword evidence="3" id="KW-1185">Reference proteome</keyword>
<feature type="compositionally biased region" description="Basic and acidic residues" evidence="1">
    <location>
        <begin position="75"/>
        <end position="88"/>
    </location>
</feature>
<proteinExistence type="predicted"/>
<dbReference type="AlphaFoldDB" id="A0A915IBQ1"/>
<protein>
    <submittedName>
        <fullName evidence="4">Uncharacterized protein</fullName>
    </submittedName>
</protein>
<dbReference type="WBParaSite" id="nRc.2.0.1.t10681-RA">
    <property type="protein sequence ID" value="nRc.2.0.1.t10681-RA"/>
    <property type="gene ID" value="nRc.2.0.1.g10681"/>
</dbReference>
<evidence type="ECO:0000256" key="2">
    <source>
        <dbReference type="SAM" id="SignalP"/>
    </source>
</evidence>
<keyword evidence="2" id="KW-0732">Signal</keyword>
<evidence type="ECO:0000313" key="3">
    <source>
        <dbReference type="Proteomes" id="UP000887565"/>
    </source>
</evidence>
<reference evidence="4" key="1">
    <citation type="submission" date="2022-11" db="UniProtKB">
        <authorList>
            <consortium name="WormBaseParasite"/>
        </authorList>
    </citation>
    <scope>IDENTIFICATION</scope>
</reference>
<feature type="compositionally biased region" description="Low complexity" evidence="1">
    <location>
        <begin position="396"/>
        <end position="409"/>
    </location>
</feature>
<feature type="compositionally biased region" description="Low complexity" evidence="1">
    <location>
        <begin position="334"/>
        <end position="356"/>
    </location>
</feature>
<feature type="region of interest" description="Disordered" evidence="1">
    <location>
        <begin position="317"/>
        <end position="429"/>
    </location>
</feature>
<feature type="compositionally biased region" description="Basic and acidic residues" evidence="1">
    <location>
        <begin position="383"/>
        <end position="395"/>
    </location>
</feature>
<dbReference type="Proteomes" id="UP000887565">
    <property type="component" value="Unplaced"/>
</dbReference>
<feature type="signal peptide" evidence="2">
    <location>
        <begin position="1"/>
        <end position="22"/>
    </location>
</feature>
<organism evidence="3 4">
    <name type="scientific">Romanomermis culicivorax</name>
    <name type="common">Nematode worm</name>
    <dbReference type="NCBI Taxonomy" id="13658"/>
    <lineage>
        <taxon>Eukaryota</taxon>
        <taxon>Metazoa</taxon>
        <taxon>Ecdysozoa</taxon>
        <taxon>Nematoda</taxon>
        <taxon>Enoplea</taxon>
        <taxon>Dorylaimia</taxon>
        <taxon>Mermithida</taxon>
        <taxon>Mermithoidea</taxon>
        <taxon>Mermithidae</taxon>
        <taxon>Romanomermis</taxon>
    </lineage>
</organism>
<evidence type="ECO:0000256" key="1">
    <source>
        <dbReference type="SAM" id="MobiDB-lite"/>
    </source>
</evidence>
<feature type="region of interest" description="Disordered" evidence="1">
    <location>
        <begin position="52"/>
        <end position="102"/>
    </location>
</feature>
<feature type="compositionally biased region" description="Basic and acidic residues" evidence="1">
    <location>
        <begin position="410"/>
        <end position="422"/>
    </location>
</feature>
<sequence length="484" mass="55440">MCSEMASIIFLSFWALMTTIQCMHDMMPTEMDGDGPTYEPEKMGHKRMSRFGSGHMESGSWEGGSQGSRRGLNPFEEHWRGSSSEMRHRSGHKSRHYAPRRRFEFSDEQRMRSHRPPGSWYNEQRRRMKFGRRRGFWRRGFRGHAAYQRRYRCPKWQKWEESSCLWPGTKPDMPKSCDFMNATKRLPGAVTKYYEAKGKEMVEVLRHVFQQRGLTKPCGFCSRKIACRNGKSRGRPHKKSISFAFVNEECEGGDACRISLVDGGCPAPFPQNKFLKYNRLIQKKSRRNDDGFYGPFEYNGHRFGYEHQQHQRMFGWDKSQWDDPSDDEDDGDKSSSAAGDEGIQAAAAPSVESSSSTGVSLEKTLPTSSDEREPGSLESPEQNSKELSKSNETTEKPPSSMSKESSSSSREQRGHGGRDQRQHQGRGFGKRYTPYIPLWHCVKSEKLNTCLCCCGGYFPDIETGKCVLVKHGNLYPLFDMFGNA</sequence>
<feature type="chain" id="PRO_5037080188" evidence="2">
    <location>
        <begin position="23"/>
        <end position="484"/>
    </location>
</feature>
<feature type="compositionally biased region" description="Basic residues" evidence="1">
    <location>
        <begin position="89"/>
        <end position="100"/>
    </location>
</feature>
<evidence type="ECO:0000313" key="4">
    <source>
        <dbReference type="WBParaSite" id="nRc.2.0.1.t10681-RA"/>
    </source>
</evidence>